<organism evidence="10 11">
    <name type="scientific">Ligilactobacillus animalis</name>
    <dbReference type="NCBI Taxonomy" id="1605"/>
    <lineage>
        <taxon>Bacteria</taxon>
        <taxon>Bacillati</taxon>
        <taxon>Bacillota</taxon>
        <taxon>Bacilli</taxon>
        <taxon>Lactobacillales</taxon>
        <taxon>Lactobacillaceae</taxon>
        <taxon>Ligilactobacillus</taxon>
    </lineage>
</organism>
<dbReference type="NCBIfam" id="TIGR02095">
    <property type="entry name" value="glgA"/>
    <property type="match status" value="1"/>
</dbReference>
<dbReference type="PANTHER" id="PTHR45825:SF11">
    <property type="entry name" value="ALPHA AMYLASE DOMAIN-CONTAINING PROTEIN"/>
    <property type="match status" value="1"/>
</dbReference>
<dbReference type="Pfam" id="PF00534">
    <property type="entry name" value="Glycos_transf_1"/>
    <property type="match status" value="1"/>
</dbReference>
<dbReference type="PANTHER" id="PTHR45825">
    <property type="entry name" value="GRANULE-BOUND STARCH SYNTHASE 1, CHLOROPLASTIC/AMYLOPLASTIC"/>
    <property type="match status" value="1"/>
</dbReference>
<dbReference type="GO" id="GO:0009011">
    <property type="term" value="F:alpha-1,4-glucan glucosyltransferase (ADP-glucose donor) activity"/>
    <property type="evidence" value="ECO:0007669"/>
    <property type="project" value="UniProtKB-UniRule"/>
</dbReference>
<evidence type="ECO:0000256" key="3">
    <source>
        <dbReference type="ARBA" id="ARBA00010281"/>
    </source>
</evidence>
<evidence type="ECO:0000259" key="9">
    <source>
        <dbReference type="Pfam" id="PF08323"/>
    </source>
</evidence>
<dbReference type="Proteomes" id="UP001238155">
    <property type="component" value="Chromosome"/>
</dbReference>
<dbReference type="GO" id="GO:0005978">
    <property type="term" value="P:glycogen biosynthetic process"/>
    <property type="evidence" value="ECO:0007669"/>
    <property type="project" value="UniProtKB-UniRule"/>
</dbReference>
<dbReference type="Pfam" id="PF08323">
    <property type="entry name" value="Glyco_transf_5"/>
    <property type="match status" value="1"/>
</dbReference>
<evidence type="ECO:0000256" key="6">
    <source>
        <dbReference type="ARBA" id="ARBA00023056"/>
    </source>
</evidence>
<sequence>MKILFTAAECAPFFKTGGLGDVAGALPKSMAKKGNEVKVFLPFYTKIPEKYQSQLTDLFNFYVAVGWRNEYCGVKVLELDGVEYYFLDNKYYFDRPDLYGYYDDGERFAFFQQAVIELMGRINYIPDILHVNDYHTAFIPFLLREKYGWIEAFSHIATVLTIHNLEFQGQYGREVLPELFGMSTKRYDDGTIQMGTAVNFMKAGIFYSDRVNTVSPSYAAEIQTPEFGCGLDEVLRMVNYKLSGILNGIDYDTFDPKTDKALPYKFDCKNLKGKAKNKAALQKKFGLPVRKDVPLIGVVSRLTYQKGFQLVVQEMANLMQFDVQFVLLGTGYENFEHDFTYFAGRYPDKCSVSIDFDVNLAQQIYAGCDMFLMPSAFEPCGLSQLISMRYGTLPIVHQIGGLRDSVWAYNPIEQVGTGFGFEKFSSFWMMEEIKLALSVYNDQQKVWQKMMRIAMESDFSWDSASQNYLDLYTQILR</sequence>
<dbReference type="InterPro" id="IPR001296">
    <property type="entry name" value="Glyco_trans_1"/>
</dbReference>
<gene>
    <name evidence="7 10" type="primary">glgA</name>
    <name evidence="10" type="ORF">QFF56_02390</name>
</gene>
<dbReference type="EMBL" id="CP123751">
    <property type="protein sequence ID" value="WHQ80575.1"/>
    <property type="molecule type" value="Genomic_DNA"/>
</dbReference>
<protein>
    <recommendedName>
        <fullName evidence="7">Glycogen synthase</fullName>
        <ecNumber evidence="7">2.4.1.21</ecNumber>
    </recommendedName>
    <alternativeName>
        <fullName evidence="7">Starch [bacterial glycogen] synthase</fullName>
    </alternativeName>
</protein>
<comment type="catalytic activity">
    <reaction evidence="1 7">
        <text>[(1-&gt;4)-alpha-D-glucosyl](n) + ADP-alpha-D-glucose = [(1-&gt;4)-alpha-D-glucosyl](n+1) + ADP + H(+)</text>
        <dbReference type="Rhea" id="RHEA:18189"/>
        <dbReference type="Rhea" id="RHEA-COMP:9584"/>
        <dbReference type="Rhea" id="RHEA-COMP:9587"/>
        <dbReference type="ChEBI" id="CHEBI:15378"/>
        <dbReference type="ChEBI" id="CHEBI:15444"/>
        <dbReference type="ChEBI" id="CHEBI:57498"/>
        <dbReference type="ChEBI" id="CHEBI:456216"/>
        <dbReference type="EC" id="2.4.1.21"/>
    </reaction>
</comment>
<keyword evidence="4 7" id="KW-0328">Glycosyltransferase</keyword>
<feature type="binding site" evidence="7">
    <location>
        <position position="15"/>
    </location>
    <ligand>
        <name>ADP-alpha-D-glucose</name>
        <dbReference type="ChEBI" id="CHEBI:57498"/>
    </ligand>
</feature>
<dbReference type="AlphaFoldDB" id="A0AAJ6FWC6"/>
<feature type="domain" description="Starch synthase catalytic" evidence="9">
    <location>
        <begin position="2"/>
        <end position="236"/>
    </location>
</feature>
<dbReference type="CDD" id="cd03791">
    <property type="entry name" value="GT5_Glycogen_synthase_DULL1-like"/>
    <property type="match status" value="1"/>
</dbReference>
<evidence type="ECO:0000256" key="2">
    <source>
        <dbReference type="ARBA" id="ARBA00002764"/>
    </source>
</evidence>
<dbReference type="RefSeq" id="WP_283534816.1">
    <property type="nucleotide sequence ID" value="NZ_CP123751.1"/>
</dbReference>
<evidence type="ECO:0000313" key="11">
    <source>
        <dbReference type="Proteomes" id="UP001238155"/>
    </source>
</evidence>
<comment type="pathway">
    <text evidence="7">Glycan biosynthesis; glycogen biosynthesis.</text>
</comment>
<evidence type="ECO:0000259" key="8">
    <source>
        <dbReference type="Pfam" id="PF00534"/>
    </source>
</evidence>
<accession>A0AAJ6FWC6</accession>
<evidence type="ECO:0000313" key="10">
    <source>
        <dbReference type="EMBL" id="WHQ80575.1"/>
    </source>
</evidence>
<reference evidence="10" key="1">
    <citation type="submission" date="2023-04" db="EMBL/GenBank/DDBJ databases">
        <title>Four porcine-derived lactic acid bacteria strains analyses and their evaluation as potential probiotics based on genomics.</title>
        <authorList>
            <person name="Niu D."/>
        </authorList>
    </citation>
    <scope>NUCLEOTIDE SEQUENCE</scope>
    <source>
        <strain evidence="10">ZSB1</strain>
    </source>
</reference>
<dbReference type="InterPro" id="IPR011835">
    <property type="entry name" value="GS/SS"/>
</dbReference>
<evidence type="ECO:0000256" key="1">
    <source>
        <dbReference type="ARBA" id="ARBA00001478"/>
    </source>
</evidence>
<name>A0AAJ6FWC6_9LACO</name>
<evidence type="ECO:0000256" key="5">
    <source>
        <dbReference type="ARBA" id="ARBA00022679"/>
    </source>
</evidence>
<keyword evidence="6 7" id="KW-0320">Glycogen biosynthesis</keyword>
<feature type="domain" description="Glycosyl transferase family 1" evidence="8">
    <location>
        <begin position="284"/>
        <end position="422"/>
    </location>
</feature>
<dbReference type="NCBIfam" id="NF001898">
    <property type="entry name" value="PRK00654.1-1"/>
    <property type="match status" value="1"/>
</dbReference>
<dbReference type="InterPro" id="IPR013534">
    <property type="entry name" value="Starch_synth_cat_dom"/>
</dbReference>
<evidence type="ECO:0000256" key="7">
    <source>
        <dbReference type="HAMAP-Rule" id="MF_00484"/>
    </source>
</evidence>
<dbReference type="EC" id="2.4.1.21" evidence="7"/>
<comment type="similarity">
    <text evidence="3 7">Belongs to the glycosyltransferase 1 family. Bacterial/plant glycogen synthase subfamily.</text>
</comment>
<dbReference type="Gene3D" id="3.40.50.2000">
    <property type="entry name" value="Glycogen Phosphorylase B"/>
    <property type="match status" value="2"/>
</dbReference>
<dbReference type="SUPFAM" id="SSF53756">
    <property type="entry name" value="UDP-Glycosyltransferase/glycogen phosphorylase"/>
    <property type="match status" value="1"/>
</dbReference>
<proteinExistence type="inferred from homology"/>
<keyword evidence="5 7" id="KW-0808">Transferase</keyword>
<dbReference type="GO" id="GO:0004373">
    <property type="term" value="F:alpha-1,4-glucan glucosyltransferase (UDP-glucose donor) activity"/>
    <property type="evidence" value="ECO:0007669"/>
    <property type="project" value="InterPro"/>
</dbReference>
<evidence type="ECO:0000256" key="4">
    <source>
        <dbReference type="ARBA" id="ARBA00022676"/>
    </source>
</evidence>
<comment type="function">
    <text evidence="2 7">Synthesizes alpha-1,4-glucan chains using ADP-glucose.</text>
</comment>
<dbReference type="HAMAP" id="MF_00484">
    <property type="entry name" value="Glycogen_synth"/>
    <property type="match status" value="1"/>
</dbReference>